<feature type="compositionally biased region" description="Basic and acidic residues" evidence="1">
    <location>
        <begin position="396"/>
        <end position="406"/>
    </location>
</feature>
<organism evidence="2 3">
    <name type="scientific">Chrysochromulina tobinii</name>
    <dbReference type="NCBI Taxonomy" id="1460289"/>
    <lineage>
        <taxon>Eukaryota</taxon>
        <taxon>Haptista</taxon>
        <taxon>Haptophyta</taxon>
        <taxon>Prymnesiophyceae</taxon>
        <taxon>Prymnesiales</taxon>
        <taxon>Chrysochromulinaceae</taxon>
        <taxon>Chrysochromulina</taxon>
    </lineage>
</organism>
<dbReference type="OrthoDB" id="10666566at2759"/>
<feature type="region of interest" description="Disordered" evidence="1">
    <location>
        <begin position="1"/>
        <end position="55"/>
    </location>
</feature>
<accession>A0A0M0K8Z2</accession>
<sequence>MDDDEEEGGISFVTDAAPPSLAADDSFDAPVVSGATPAADEKPRGKAPKGSNGQQLMWDPVLGTYIEGAYEAEAKELTDQWIQTRYAQTLLNLDKCVKEGGTFGAALITHDEKARCEKLLLAALNGVKNDRIAAKQEETASAVFWAIALVQNAAARRDGGWVVDSEAAARVWDMDTLHDVMVHFKGEVHRTNESGEQSKTTYAPLKGSGGGGRGRGRGRGSGMMDGSNETKRRRLRVDSLGNEEARKQKMRVLHRLILEGGNGLEDGLHQAIINLEPPSVRRLEAPPAALDEAGAAPAGGGGLFAGRSRRQELGANWGKKVAQKTLAKTGVEAVVLSAPAPSLAPLDELDDVLDDEVMVGSASASGATSESQIGLGIVDAIMAVDAKARRRKRKRQSEERADRALDNADQLTAEDRAFVVDDDEDVWEREDGESSGSAEDEDDDEEEEDEFEEAQTATVPPQTIWVTAVTASSSSAAAAVPVVPVVPVAVVPIAIDATPVVVAAAAQPDEEDDLLDLIG</sequence>
<feature type="compositionally biased region" description="Gly residues" evidence="1">
    <location>
        <begin position="207"/>
        <end position="223"/>
    </location>
</feature>
<feature type="region of interest" description="Disordered" evidence="1">
    <location>
        <begin position="190"/>
        <end position="231"/>
    </location>
</feature>
<dbReference type="AlphaFoldDB" id="A0A0M0K8Z2"/>
<dbReference type="EMBL" id="JWZX01000926">
    <property type="protein sequence ID" value="KOO35274.1"/>
    <property type="molecule type" value="Genomic_DNA"/>
</dbReference>
<feature type="compositionally biased region" description="Low complexity" evidence="1">
    <location>
        <begin position="15"/>
        <end position="30"/>
    </location>
</feature>
<feature type="compositionally biased region" description="Acidic residues" evidence="1">
    <location>
        <begin position="420"/>
        <end position="453"/>
    </location>
</feature>
<name>A0A0M0K8Z2_9EUKA</name>
<reference evidence="3" key="1">
    <citation type="journal article" date="2015" name="PLoS Genet.">
        <title>Genome Sequence and Transcriptome Analyses of Chrysochromulina tobin: Metabolic Tools for Enhanced Algal Fitness in the Prominent Order Prymnesiales (Haptophyceae).</title>
        <authorList>
            <person name="Hovde B.T."/>
            <person name="Deodato C.R."/>
            <person name="Hunsperger H.M."/>
            <person name="Ryken S.A."/>
            <person name="Yost W."/>
            <person name="Jha R.K."/>
            <person name="Patterson J."/>
            <person name="Monnat R.J. Jr."/>
            <person name="Barlow S.B."/>
            <person name="Starkenburg S.R."/>
            <person name="Cattolico R.A."/>
        </authorList>
    </citation>
    <scope>NUCLEOTIDE SEQUENCE</scope>
    <source>
        <strain evidence="3">CCMP291</strain>
    </source>
</reference>
<keyword evidence="3" id="KW-1185">Reference proteome</keyword>
<feature type="region of interest" description="Disordered" evidence="1">
    <location>
        <begin position="389"/>
        <end position="460"/>
    </location>
</feature>
<protein>
    <submittedName>
        <fullName evidence="2">Uncharacterized protein</fullName>
    </submittedName>
</protein>
<evidence type="ECO:0000256" key="1">
    <source>
        <dbReference type="SAM" id="MobiDB-lite"/>
    </source>
</evidence>
<evidence type="ECO:0000313" key="2">
    <source>
        <dbReference type="EMBL" id="KOO35274.1"/>
    </source>
</evidence>
<gene>
    <name evidence="2" type="ORF">Ctob_006453</name>
</gene>
<proteinExistence type="predicted"/>
<comment type="caution">
    <text evidence="2">The sequence shown here is derived from an EMBL/GenBank/DDBJ whole genome shotgun (WGS) entry which is preliminary data.</text>
</comment>
<dbReference type="Proteomes" id="UP000037460">
    <property type="component" value="Unassembled WGS sequence"/>
</dbReference>
<evidence type="ECO:0000313" key="3">
    <source>
        <dbReference type="Proteomes" id="UP000037460"/>
    </source>
</evidence>